<feature type="compositionally biased region" description="Polar residues" evidence="1">
    <location>
        <begin position="25"/>
        <end position="41"/>
    </location>
</feature>
<gene>
    <name evidence="2" type="ORF">WJX84_010353</name>
</gene>
<accession>A0AAW1STC7</accession>
<evidence type="ECO:0000313" key="2">
    <source>
        <dbReference type="EMBL" id="KAK9858872.1"/>
    </source>
</evidence>
<comment type="caution">
    <text evidence="2">The sequence shown here is derived from an EMBL/GenBank/DDBJ whole genome shotgun (WGS) entry which is preliminary data.</text>
</comment>
<organism evidence="2 3">
    <name type="scientific">Apatococcus fuscideae</name>
    <dbReference type="NCBI Taxonomy" id="2026836"/>
    <lineage>
        <taxon>Eukaryota</taxon>
        <taxon>Viridiplantae</taxon>
        <taxon>Chlorophyta</taxon>
        <taxon>core chlorophytes</taxon>
        <taxon>Trebouxiophyceae</taxon>
        <taxon>Chlorellales</taxon>
        <taxon>Chlorellaceae</taxon>
        <taxon>Apatococcus</taxon>
    </lineage>
</organism>
<proteinExistence type="predicted"/>
<sequence>MAQEKPQEQAPSPSGPQKAAETPSKPISGQKPANRTPTLTHTVPIGQQPPAKVAAMGSPGSSSSSSDSGSSSSSSDDSDTESDSPAAPSASEPQQVAALRLRLML</sequence>
<evidence type="ECO:0000256" key="1">
    <source>
        <dbReference type="SAM" id="MobiDB-lite"/>
    </source>
</evidence>
<name>A0AAW1STC7_9CHLO</name>
<dbReference type="AlphaFoldDB" id="A0AAW1STC7"/>
<dbReference type="EMBL" id="JALJOV010000900">
    <property type="protein sequence ID" value="KAK9858872.1"/>
    <property type="molecule type" value="Genomic_DNA"/>
</dbReference>
<evidence type="ECO:0000313" key="3">
    <source>
        <dbReference type="Proteomes" id="UP001485043"/>
    </source>
</evidence>
<protein>
    <submittedName>
        <fullName evidence="2">Uncharacterized protein</fullName>
    </submittedName>
</protein>
<dbReference type="Proteomes" id="UP001485043">
    <property type="component" value="Unassembled WGS sequence"/>
</dbReference>
<feature type="region of interest" description="Disordered" evidence="1">
    <location>
        <begin position="1"/>
        <end position="105"/>
    </location>
</feature>
<keyword evidence="3" id="KW-1185">Reference proteome</keyword>
<feature type="compositionally biased region" description="Low complexity" evidence="1">
    <location>
        <begin position="57"/>
        <end position="75"/>
    </location>
</feature>
<reference evidence="2 3" key="1">
    <citation type="journal article" date="2024" name="Nat. Commun.">
        <title>Phylogenomics reveals the evolutionary origins of lichenization in chlorophyte algae.</title>
        <authorList>
            <person name="Puginier C."/>
            <person name="Libourel C."/>
            <person name="Otte J."/>
            <person name="Skaloud P."/>
            <person name="Haon M."/>
            <person name="Grisel S."/>
            <person name="Petersen M."/>
            <person name="Berrin J.G."/>
            <person name="Delaux P.M."/>
            <person name="Dal Grande F."/>
            <person name="Keller J."/>
        </authorList>
    </citation>
    <scope>NUCLEOTIDE SEQUENCE [LARGE SCALE GENOMIC DNA]</scope>
    <source>
        <strain evidence="2 3">SAG 2523</strain>
    </source>
</reference>